<evidence type="ECO:0000313" key="5">
    <source>
        <dbReference type="EMBL" id="PRR82435.1"/>
    </source>
</evidence>
<proteinExistence type="predicted"/>
<dbReference type="InterPro" id="IPR050570">
    <property type="entry name" value="Cell_wall_metabolism_enzyme"/>
</dbReference>
<dbReference type="InterPro" id="IPR016047">
    <property type="entry name" value="M23ase_b-sheet_dom"/>
</dbReference>
<dbReference type="GO" id="GO:0004222">
    <property type="term" value="F:metalloendopeptidase activity"/>
    <property type="evidence" value="ECO:0007669"/>
    <property type="project" value="TreeGrafter"/>
</dbReference>
<keyword evidence="3" id="KW-1133">Transmembrane helix</keyword>
<dbReference type="SUPFAM" id="SSF51261">
    <property type="entry name" value="Duplicated hybrid motif"/>
    <property type="match status" value="1"/>
</dbReference>
<dbReference type="PANTHER" id="PTHR21666:SF289">
    <property type="entry name" value="L-ALA--D-GLU ENDOPEPTIDASE"/>
    <property type="match status" value="1"/>
</dbReference>
<dbReference type="RefSeq" id="WP_106059752.1">
    <property type="nucleotide sequence ID" value="NZ_PVXQ01000016.1"/>
</dbReference>
<keyword evidence="1" id="KW-0732">Signal</keyword>
<reference evidence="5" key="1">
    <citation type="submission" date="2018-03" db="EMBL/GenBank/DDBJ databases">
        <title>Genome sequence of Clostridium vincentii DSM 10228.</title>
        <authorList>
            <person name="Poehlein A."/>
            <person name="Daniel R."/>
        </authorList>
    </citation>
    <scope>NUCLEOTIDE SEQUENCE [LARGE SCALE GENOMIC DNA]</scope>
    <source>
        <strain evidence="5">DSM 10228</strain>
    </source>
</reference>
<feature type="region of interest" description="Disordered" evidence="2">
    <location>
        <begin position="16"/>
        <end position="38"/>
    </location>
</feature>
<protein>
    <submittedName>
        <fullName evidence="5">Peptidase family M23</fullName>
    </submittedName>
</protein>
<evidence type="ECO:0000256" key="1">
    <source>
        <dbReference type="ARBA" id="ARBA00022729"/>
    </source>
</evidence>
<keyword evidence="3" id="KW-0812">Transmembrane</keyword>
<evidence type="ECO:0000256" key="3">
    <source>
        <dbReference type="SAM" id="Phobius"/>
    </source>
</evidence>
<dbReference type="OrthoDB" id="2083169at2"/>
<sequence>MGNYRAQYEKYYGSVKGKTSGSKKRGQGYGSNGKDRAEGPQQLAGKLLKKIMWQLVGALVLVLLVLVIKMIPLEGTKEAYIVSKEMIDQDFDISETVMAINIEGAEGYKEQALDYIDEIKSLVVGDKTLKEKIKEDYVVPTLGTIKMLDDTNIGIAILTDGDKDIAAAFDGTVTEVKEEADGGEKHLIIDHGNGIETYYGLLSSINVKEGDVISKGENLGKSGVIDSSNTKGVVFKIIYMGLEKDPNDLMDLSSLQKV</sequence>
<name>A0A2T0BEW9_9CLOT</name>
<feature type="transmembrane region" description="Helical" evidence="3">
    <location>
        <begin position="51"/>
        <end position="68"/>
    </location>
</feature>
<dbReference type="PANTHER" id="PTHR21666">
    <property type="entry name" value="PEPTIDASE-RELATED"/>
    <property type="match status" value="1"/>
</dbReference>
<comment type="caution">
    <text evidence="5">The sequence shown here is derived from an EMBL/GenBank/DDBJ whole genome shotgun (WGS) entry which is preliminary data.</text>
</comment>
<dbReference type="Gene3D" id="2.70.70.10">
    <property type="entry name" value="Glucose Permease (Domain IIA)"/>
    <property type="match status" value="1"/>
</dbReference>
<dbReference type="AlphaFoldDB" id="A0A2T0BEW9"/>
<gene>
    <name evidence="5" type="ORF">CLVI_17750</name>
</gene>
<organism evidence="5 6">
    <name type="scientific">Clostridium vincentii</name>
    <dbReference type="NCBI Taxonomy" id="52704"/>
    <lineage>
        <taxon>Bacteria</taxon>
        <taxon>Bacillati</taxon>
        <taxon>Bacillota</taxon>
        <taxon>Clostridia</taxon>
        <taxon>Eubacteriales</taxon>
        <taxon>Clostridiaceae</taxon>
        <taxon>Clostridium</taxon>
    </lineage>
</organism>
<dbReference type="Proteomes" id="UP000239471">
    <property type="component" value="Unassembled WGS sequence"/>
</dbReference>
<evidence type="ECO:0000256" key="2">
    <source>
        <dbReference type="SAM" id="MobiDB-lite"/>
    </source>
</evidence>
<dbReference type="EMBL" id="PVXQ01000016">
    <property type="protein sequence ID" value="PRR82435.1"/>
    <property type="molecule type" value="Genomic_DNA"/>
</dbReference>
<dbReference type="CDD" id="cd12797">
    <property type="entry name" value="M23_peptidase"/>
    <property type="match status" value="1"/>
</dbReference>
<keyword evidence="3" id="KW-0472">Membrane</keyword>
<keyword evidence="6" id="KW-1185">Reference proteome</keyword>
<dbReference type="Pfam" id="PF01551">
    <property type="entry name" value="Peptidase_M23"/>
    <property type="match status" value="1"/>
</dbReference>
<dbReference type="InterPro" id="IPR011055">
    <property type="entry name" value="Dup_hybrid_motif"/>
</dbReference>
<accession>A0A2T0BEW9</accession>
<evidence type="ECO:0000259" key="4">
    <source>
        <dbReference type="Pfam" id="PF01551"/>
    </source>
</evidence>
<evidence type="ECO:0000313" key="6">
    <source>
        <dbReference type="Proteomes" id="UP000239471"/>
    </source>
</evidence>
<feature type="domain" description="M23ase beta-sheet core" evidence="4">
    <location>
        <begin position="154"/>
        <end position="246"/>
    </location>
</feature>